<dbReference type="PROSITE" id="PS51698">
    <property type="entry name" value="U_BOX"/>
    <property type="match status" value="1"/>
</dbReference>
<dbReference type="EC" id="2.3.2.27" evidence="3"/>
<dbReference type="SMART" id="SM00504">
    <property type="entry name" value="Ubox"/>
    <property type="match status" value="1"/>
</dbReference>
<dbReference type="GO" id="GO:0061630">
    <property type="term" value="F:ubiquitin protein ligase activity"/>
    <property type="evidence" value="ECO:0007669"/>
    <property type="project" value="UniProtKB-EC"/>
</dbReference>
<dbReference type="EMBL" id="HG996474">
    <property type="protein sequence ID" value="CAG1836897.1"/>
    <property type="molecule type" value="Genomic_DNA"/>
</dbReference>
<evidence type="ECO:0000256" key="2">
    <source>
        <dbReference type="ARBA" id="ARBA00004906"/>
    </source>
</evidence>
<reference evidence="11" key="2">
    <citation type="submission" date="2021-05" db="UniProtKB">
        <authorList>
            <consortium name="EnsemblPlants"/>
        </authorList>
    </citation>
    <scope>IDENTIFICATION</scope>
    <source>
        <strain evidence="11">subsp. malaccensis</strain>
    </source>
</reference>
<dbReference type="InterPro" id="IPR011989">
    <property type="entry name" value="ARM-like"/>
</dbReference>
<feature type="compositionally biased region" description="Polar residues" evidence="8">
    <location>
        <begin position="715"/>
        <end position="728"/>
    </location>
</feature>
<dbReference type="PANTHER" id="PTHR23315:SF284">
    <property type="entry name" value="U-BOX DOMAIN-CONTAINING PROTEIN 7"/>
    <property type="match status" value="1"/>
</dbReference>
<dbReference type="Pfam" id="PF25598">
    <property type="entry name" value="ARM_PUB"/>
    <property type="match status" value="1"/>
</dbReference>
<dbReference type="AlphaFoldDB" id="A0A804KQA0"/>
<keyword evidence="4" id="KW-0808">Transferase</keyword>
<evidence type="ECO:0000313" key="10">
    <source>
        <dbReference type="EMBL" id="CAG1836897.1"/>
    </source>
</evidence>
<dbReference type="EnsemblPlants" id="Ma09_t30000.2">
    <property type="protein sequence ID" value="Ma09_p30000.2"/>
    <property type="gene ID" value="Ma09_g30000"/>
</dbReference>
<dbReference type="UniPathway" id="UPA00143"/>
<evidence type="ECO:0000256" key="6">
    <source>
        <dbReference type="ARBA" id="ARBA00022786"/>
    </source>
</evidence>
<dbReference type="SUPFAM" id="SSF48371">
    <property type="entry name" value="ARM repeat"/>
    <property type="match status" value="1"/>
</dbReference>
<dbReference type="InterPro" id="IPR000225">
    <property type="entry name" value="Armadillo"/>
</dbReference>
<dbReference type="InterPro" id="IPR058678">
    <property type="entry name" value="ARM_PUB"/>
</dbReference>
<evidence type="ECO:0000259" key="9">
    <source>
        <dbReference type="PROSITE" id="PS51698"/>
    </source>
</evidence>
<dbReference type="InParanoid" id="A0A804KQA0"/>
<name>A0A804KQA0_MUSAM</name>
<dbReference type="OrthoDB" id="6105938at2759"/>
<dbReference type="Proteomes" id="UP000012960">
    <property type="component" value="Unplaced"/>
</dbReference>
<feature type="domain" description="U-box" evidence="9">
    <location>
        <begin position="279"/>
        <end position="353"/>
    </location>
</feature>
<organism evidence="11 12">
    <name type="scientific">Musa acuminata subsp. malaccensis</name>
    <name type="common">Wild banana</name>
    <name type="synonym">Musa malaccensis</name>
    <dbReference type="NCBI Taxonomy" id="214687"/>
    <lineage>
        <taxon>Eukaryota</taxon>
        <taxon>Viridiplantae</taxon>
        <taxon>Streptophyta</taxon>
        <taxon>Embryophyta</taxon>
        <taxon>Tracheophyta</taxon>
        <taxon>Spermatophyta</taxon>
        <taxon>Magnoliopsida</taxon>
        <taxon>Liliopsida</taxon>
        <taxon>Zingiberales</taxon>
        <taxon>Musaceae</taxon>
        <taxon>Musa</taxon>
    </lineage>
</organism>
<dbReference type="Pfam" id="PF04564">
    <property type="entry name" value="U-box"/>
    <property type="match status" value="1"/>
</dbReference>
<protein>
    <recommendedName>
        <fullName evidence="3">RING-type E3 ubiquitin transferase</fullName>
        <ecNumber evidence="3">2.3.2.27</ecNumber>
    </recommendedName>
</protein>
<dbReference type="GO" id="GO:0016567">
    <property type="term" value="P:protein ubiquitination"/>
    <property type="evidence" value="ECO:0007669"/>
    <property type="project" value="UniProtKB-UniPathway"/>
</dbReference>
<dbReference type="SMART" id="SM00185">
    <property type="entry name" value="ARM"/>
    <property type="match status" value="3"/>
</dbReference>
<dbReference type="FunFam" id="3.30.40.10:FF:000114">
    <property type="entry name" value="RING-type E3 ubiquitin transferase"/>
    <property type="match status" value="1"/>
</dbReference>
<dbReference type="FunCoup" id="A0A804KQA0">
    <property type="interactions" value="3277"/>
</dbReference>
<comment type="catalytic activity">
    <reaction evidence="1">
        <text>S-ubiquitinyl-[E2 ubiquitin-conjugating enzyme]-L-cysteine + [acceptor protein]-L-lysine = [E2 ubiquitin-conjugating enzyme]-L-cysteine + N(6)-ubiquitinyl-[acceptor protein]-L-lysine.</text>
        <dbReference type="EC" id="2.3.2.27"/>
    </reaction>
</comment>
<evidence type="ECO:0000256" key="4">
    <source>
        <dbReference type="ARBA" id="ARBA00022679"/>
    </source>
</evidence>
<feature type="compositionally biased region" description="Polar residues" evidence="8">
    <location>
        <begin position="229"/>
        <end position="239"/>
    </location>
</feature>
<dbReference type="Gene3D" id="1.25.10.10">
    <property type="entry name" value="Leucine-rich Repeat Variant"/>
    <property type="match status" value="1"/>
</dbReference>
<proteinExistence type="predicted"/>
<comment type="pathway">
    <text evidence="2">Protein modification; protein ubiquitination.</text>
</comment>
<dbReference type="InterPro" id="IPR016024">
    <property type="entry name" value="ARM-type_fold"/>
</dbReference>
<evidence type="ECO:0000313" key="12">
    <source>
        <dbReference type="Proteomes" id="UP000012960"/>
    </source>
</evidence>
<keyword evidence="5" id="KW-0677">Repeat</keyword>
<dbReference type="InterPro" id="IPR003613">
    <property type="entry name" value="Ubox_domain"/>
</dbReference>
<dbReference type="InterPro" id="IPR013083">
    <property type="entry name" value="Znf_RING/FYVE/PHD"/>
</dbReference>
<dbReference type="Gene3D" id="3.30.40.10">
    <property type="entry name" value="Zinc/RING finger domain, C3HC4 (zinc finger)"/>
    <property type="match status" value="1"/>
</dbReference>
<dbReference type="SUPFAM" id="SSF57850">
    <property type="entry name" value="RING/U-box"/>
    <property type="match status" value="1"/>
</dbReference>
<dbReference type="InterPro" id="IPR045210">
    <property type="entry name" value="RING-Ubox_PUB"/>
</dbReference>
<keyword evidence="12" id="KW-1185">Reference proteome</keyword>
<evidence type="ECO:0000256" key="3">
    <source>
        <dbReference type="ARBA" id="ARBA00012483"/>
    </source>
</evidence>
<sequence length="768" mass="85852">MDAAEVEGNLFVAGDAKVHGRMFRVLHAVVCKVLEIFPLIEAARPRSKSGIQALCSLHVALEKAKCLLQHCSECSKLYLAITGDSIVTKFEKAKCALQESLRHVEEIVPEPISCQIIAIVGGLEETVFELDQSEKQAGEKVISLLQKEGKFKNNLNDNEELELFHQAASRLGITSSRAALTERRALKKLIERARAQDDKRKESIVSYLYHLTRKYSKLFRNEHADDTDSQGSTPRSPTIQGFEDESSPCRNNHTCERQLTKPHSFNFKQNGRNSGNMPVPPEEFICPISLQLMFDPVIVSSGQTYERLCIEKWFNDGHSTCPKTQQQLSHLCLTPNYCVKRLIVSWCERNGFPIPNGPPESLDVNYWWLAFSKCQAIDASSFGCTSSSKLKCVKVLPPEESGIREELRENDAESLDDHYHNCGYRNLLSALHEAESAQKQFRIVEQITNLLKEDEEARIFMGTNGAVEVLIQFLRMAVHNGDEKAQEAGAMALFNLMVNSNRNKGMMIAAGLIPLLEQMFSNSEMYKCVVALYLSLSCLDEAKPLIGSSMAVPFLIQLLRDHNIERSSCKDDALYTLYNLSTHTPNIPSLVSSDIINSLHPFLAFPSASEGVMLAEKALAILINLAASQAGRKEITSAPSIFCGLAGVLDFGEPAEQEQVVCCLLMLCSDDERCSQMVLQEGVIPSLISISVNGTTKGKEKAEKLLKLFREQRQQEPSPLKQQPQQVEKNGGREMIVESKTLCKSRSKKFRRTLSSIWKNTSFSVYRC</sequence>
<evidence type="ECO:0000256" key="5">
    <source>
        <dbReference type="ARBA" id="ARBA00022737"/>
    </source>
</evidence>
<feature type="region of interest" description="Disordered" evidence="8">
    <location>
        <begin position="712"/>
        <end position="731"/>
    </location>
</feature>
<gene>
    <name evidence="10" type="ORF">GSMUA_248660.1</name>
</gene>
<dbReference type="CDD" id="cd16664">
    <property type="entry name" value="RING-Ubox_PUB"/>
    <property type="match status" value="1"/>
</dbReference>
<dbReference type="PANTHER" id="PTHR23315">
    <property type="entry name" value="U BOX DOMAIN-CONTAINING"/>
    <property type="match status" value="1"/>
</dbReference>
<feature type="repeat" description="ARM" evidence="7">
    <location>
        <begin position="465"/>
        <end position="511"/>
    </location>
</feature>
<dbReference type="GO" id="GO:0005737">
    <property type="term" value="C:cytoplasm"/>
    <property type="evidence" value="ECO:0000318"/>
    <property type="project" value="GO_Central"/>
</dbReference>
<accession>A0A804KQA0</accession>
<dbReference type="Gramene" id="Ma09_t30000.2">
    <property type="protein sequence ID" value="Ma09_p30000.2"/>
    <property type="gene ID" value="Ma09_g30000"/>
</dbReference>
<dbReference type="PROSITE" id="PS50176">
    <property type="entry name" value="ARM_REPEAT"/>
    <property type="match status" value="1"/>
</dbReference>
<reference evidence="10" key="1">
    <citation type="submission" date="2021-03" db="EMBL/GenBank/DDBJ databases">
        <authorList>
            <consortium name="Genoscope - CEA"/>
            <person name="William W."/>
        </authorList>
    </citation>
    <scope>NUCLEOTIDE SEQUENCE</scope>
    <source>
        <strain evidence="10">Doubled-haploid Pahang</strain>
    </source>
</reference>
<evidence type="ECO:0000256" key="7">
    <source>
        <dbReference type="PROSITE-ProRule" id="PRU00259"/>
    </source>
</evidence>
<evidence type="ECO:0000313" key="11">
    <source>
        <dbReference type="EnsemblPlants" id="Ma09_p30000.2"/>
    </source>
</evidence>
<dbReference type="GO" id="GO:0005634">
    <property type="term" value="C:nucleus"/>
    <property type="evidence" value="ECO:0000318"/>
    <property type="project" value="GO_Central"/>
</dbReference>
<keyword evidence="6" id="KW-0833">Ubl conjugation pathway</keyword>
<feature type="region of interest" description="Disordered" evidence="8">
    <location>
        <begin position="221"/>
        <end position="255"/>
    </location>
</feature>
<evidence type="ECO:0000256" key="1">
    <source>
        <dbReference type="ARBA" id="ARBA00000900"/>
    </source>
</evidence>
<evidence type="ECO:0000256" key="8">
    <source>
        <dbReference type="SAM" id="MobiDB-lite"/>
    </source>
</evidence>